<comment type="caution">
    <text evidence="2">The sequence shown here is derived from an EMBL/GenBank/DDBJ whole genome shotgun (WGS) entry which is preliminary data.</text>
</comment>
<evidence type="ECO:0000313" key="2">
    <source>
        <dbReference type="EMBL" id="OGH92555.1"/>
    </source>
</evidence>
<dbReference type="AlphaFoldDB" id="A0A1F6P8Q3"/>
<sequence length="107" mass="12521">MPENESGFNPSTKETDIAPKEGDIKIVNGKTYHYEKSRYTLRQFYSHSTPEMGAGPGWDFKTELLDNDWAMKNFGRTFSIDEVFNPRALPDLPIYHWKMIQDKMDKK</sequence>
<protein>
    <submittedName>
        <fullName evidence="2">Uncharacterized protein</fullName>
    </submittedName>
</protein>
<evidence type="ECO:0000313" key="3">
    <source>
        <dbReference type="Proteomes" id="UP000176634"/>
    </source>
</evidence>
<gene>
    <name evidence="2" type="ORF">A2563_02660</name>
</gene>
<proteinExistence type="predicted"/>
<evidence type="ECO:0000256" key="1">
    <source>
        <dbReference type="SAM" id="MobiDB-lite"/>
    </source>
</evidence>
<dbReference type="Proteomes" id="UP000176634">
    <property type="component" value="Unassembled WGS sequence"/>
</dbReference>
<feature type="compositionally biased region" description="Polar residues" evidence="1">
    <location>
        <begin position="1"/>
        <end position="12"/>
    </location>
</feature>
<reference evidence="2 3" key="1">
    <citation type="journal article" date="2016" name="Nat. Commun.">
        <title>Thousands of microbial genomes shed light on interconnected biogeochemical processes in an aquifer system.</title>
        <authorList>
            <person name="Anantharaman K."/>
            <person name="Brown C.T."/>
            <person name="Hug L.A."/>
            <person name="Sharon I."/>
            <person name="Castelle C.J."/>
            <person name="Probst A.J."/>
            <person name="Thomas B.C."/>
            <person name="Singh A."/>
            <person name="Wilkins M.J."/>
            <person name="Karaoz U."/>
            <person name="Brodie E.L."/>
            <person name="Williams K.H."/>
            <person name="Hubbard S.S."/>
            <person name="Banfield J.F."/>
        </authorList>
    </citation>
    <scope>NUCLEOTIDE SEQUENCE [LARGE SCALE GENOMIC DNA]</scope>
</reference>
<organism evidence="2 3">
    <name type="scientific">Candidatus Magasanikbacteria bacterium RIFOXYD1_FULL_40_23</name>
    <dbReference type="NCBI Taxonomy" id="1798705"/>
    <lineage>
        <taxon>Bacteria</taxon>
        <taxon>Candidatus Magasanikiibacteriota</taxon>
    </lineage>
</organism>
<feature type="region of interest" description="Disordered" evidence="1">
    <location>
        <begin position="1"/>
        <end position="22"/>
    </location>
</feature>
<dbReference type="STRING" id="1798705.A2563_02660"/>
<feature type="compositionally biased region" description="Basic and acidic residues" evidence="1">
    <location>
        <begin position="13"/>
        <end position="22"/>
    </location>
</feature>
<accession>A0A1F6P8Q3</accession>
<name>A0A1F6P8Q3_9BACT</name>
<dbReference type="EMBL" id="MFRA01000005">
    <property type="protein sequence ID" value="OGH92555.1"/>
    <property type="molecule type" value="Genomic_DNA"/>
</dbReference>